<gene>
    <name evidence="1" type="ORF">MQE35_04620</name>
</gene>
<sequence length="99" mass="11991">MDANIEIKHGDLYPDDDLHQSRIDTFVYKLNRDIVSLLNLKKHHSCWFAYDTGTLKFRFLRSDSPLLSERLTWLIQQDHIFYNDFINTDIPYRNNYFSF</sequence>
<dbReference type="EMBL" id="CP094358">
    <property type="protein sequence ID" value="UOB18574.1"/>
    <property type="molecule type" value="Genomic_DNA"/>
</dbReference>
<dbReference type="KEGG" id="fbm:MQE35_04620"/>
<reference evidence="1" key="1">
    <citation type="submission" date="2022-03" db="EMBL/GenBank/DDBJ databases">
        <title>Description of Abyssus ytuae gen. nov., sp. nov., a novel member of the family Flavobacteriaceae isolated from the sediment of Mariana Trench.</title>
        <authorList>
            <person name="Zhang J."/>
            <person name="Xu X."/>
        </authorList>
    </citation>
    <scope>NUCLEOTIDE SEQUENCE</scope>
    <source>
        <strain evidence="1">MT3330</strain>
    </source>
</reference>
<accession>A0A9E6ZPM0</accession>
<proteinExistence type="predicted"/>
<evidence type="ECO:0000313" key="1">
    <source>
        <dbReference type="EMBL" id="UOB18574.1"/>
    </source>
</evidence>
<dbReference type="Proteomes" id="UP000831290">
    <property type="component" value="Chromosome"/>
</dbReference>
<keyword evidence="2" id="KW-1185">Reference proteome</keyword>
<evidence type="ECO:0000313" key="2">
    <source>
        <dbReference type="Proteomes" id="UP000831290"/>
    </source>
</evidence>
<name>A0A9E6ZPM0_9FLAO</name>
<dbReference type="RefSeq" id="WP_255845081.1">
    <property type="nucleotide sequence ID" value="NZ_CP094358.1"/>
</dbReference>
<organism evidence="1 2">
    <name type="scientific">Abyssalbus ytuae</name>
    <dbReference type="NCBI Taxonomy" id="2926907"/>
    <lineage>
        <taxon>Bacteria</taxon>
        <taxon>Pseudomonadati</taxon>
        <taxon>Bacteroidota</taxon>
        <taxon>Flavobacteriia</taxon>
        <taxon>Flavobacteriales</taxon>
        <taxon>Flavobacteriaceae</taxon>
        <taxon>Abyssalbus</taxon>
    </lineage>
</organism>
<dbReference type="AlphaFoldDB" id="A0A9E6ZPM0"/>
<protein>
    <submittedName>
        <fullName evidence="1">Uncharacterized protein</fullName>
    </submittedName>
</protein>